<protein>
    <submittedName>
        <fullName evidence="1">Uncharacterized protein</fullName>
    </submittedName>
</protein>
<evidence type="ECO:0000313" key="1">
    <source>
        <dbReference type="EMBL" id="MCL9769606.1"/>
    </source>
</evidence>
<gene>
    <name evidence="1" type="ORF">NAT47_04165</name>
</gene>
<keyword evidence="2" id="KW-1185">Reference proteome</keyword>
<comment type="caution">
    <text evidence="1">The sequence shown here is derived from an EMBL/GenBank/DDBJ whole genome shotgun (WGS) entry which is preliminary data.</text>
</comment>
<dbReference type="RefSeq" id="WP_250580572.1">
    <property type="nucleotide sequence ID" value="NZ_JAMLJN010000002.1"/>
</dbReference>
<accession>A0ABT0TGB6</accession>
<name>A0ABT0TGB6_9FLAO</name>
<evidence type="ECO:0000313" key="2">
    <source>
        <dbReference type="Proteomes" id="UP001203342"/>
    </source>
</evidence>
<sequence>MRYFFLLLFCFVGSLGFSQKKYHFDCALIFDNPISADKETKSNVVLTNSKDNSYHTFVSFDKDSINASLKLIDFEGLIINSNVSKERFYKAEIFSNECNSVYRFSNKFKYKTKEYDIIKHQDTTINDTTYFHYSIKSNKSLEYQKRKQIKTIHYIIDRNSENFKPFLYRATEYNKWVETSKLPNGLLKMKYYVDTVGTITFKQTLVKVVQINKVFTIPEECDYTKSPKQS</sequence>
<dbReference type="Proteomes" id="UP001203342">
    <property type="component" value="Unassembled WGS sequence"/>
</dbReference>
<organism evidence="1 2">
    <name type="scientific">Flavobacterium fragile</name>
    <dbReference type="NCBI Taxonomy" id="2949085"/>
    <lineage>
        <taxon>Bacteria</taxon>
        <taxon>Pseudomonadati</taxon>
        <taxon>Bacteroidota</taxon>
        <taxon>Flavobacteriia</taxon>
        <taxon>Flavobacteriales</taxon>
        <taxon>Flavobacteriaceae</taxon>
        <taxon>Flavobacterium</taxon>
    </lineage>
</organism>
<reference evidence="1 2" key="1">
    <citation type="submission" date="2022-05" db="EMBL/GenBank/DDBJ databases">
        <title>Flavobacterium sp., isolated from activated sludge.</title>
        <authorList>
            <person name="Ran Q."/>
        </authorList>
    </citation>
    <scope>NUCLEOTIDE SEQUENCE [LARGE SCALE GENOMIC DNA]</scope>
    <source>
        <strain evidence="1 2">HXWNR69</strain>
    </source>
</reference>
<proteinExistence type="predicted"/>
<dbReference type="EMBL" id="JAMLJN010000002">
    <property type="protein sequence ID" value="MCL9769606.1"/>
    <property type="molecule type" value="Genomic_DNA"/>
</dbReference>